<dbReference type="InterPro" id="IPR051876">
    <property type="entry name" value="ODA-DC/CCD"/>
</dbReference>
<feature type="region of interest" description="Disordered" evidence="3">
    <location>
        <begin position="241"/>
        <end position="270"/>
    </location>
</feature>
<keyword evidence="5" id="KW-0282">Flagellum</keyword>
<dbReference type="PANTHER" id="PTHR21694:SF18">
    <property type="entry name" value="COILED-COIL DOMAIN-CONTAINING PROTEIN 63"/>
    <property type="match status" value="1"/>
</dbReference>
<feature type="domain" description="ODAD1 central coiled coil region" evidence="4">
    <location>
        <begin position="132"/>
        <end position="429"/>
    </location>
</feature>
<dbReference type="PANTHER" id="PTHR21694">
    <property type="entry name" value="COILED-COIL DOMAIN-CONTAINING PROTEIN 63"/>
    <property type="match status" value="1"/>
</dbReference>
<name>A0A146KJ75_9EUKA</name>
<feature type="coiled-coil region" evidence="2">
    <location>
        <begin position="29"/>
        <end position="123"/>
    </location>
</feature>
<evidence type="ECO:0000256" key="2">
    <source>
        <dbReference type="SAM" id="Coils"/>
    </source>
</evidence>
<feature type="compositionally biased region" description="Low complexity" evidence="3">
    <location>
        <begin position="247"/>
        <end position="264"/>
    </location>
</feature>
<reference evidence="5" key="1">
    <citation type="submission" date="2015-07" db="EMBL/GenBank/DDBJ databases">
        <title>Adaptation to a free-living lifestyle via gene acquisitions in the diplomonad Trepomonas sp. PC1.</title>
        <authorList>
            <person name="Xu F."/>
            <person name="Jerlstrom-Hultqvist J."/>
            <person name="Kolisko M."/>
            <person name="Simpson A.G.B."/>
            <person name="Roger A.J."/>
            <person name="Svard S.G."/>
            <person name="Andersson J.O."/>
        </authorList>
    </citation>
    <scope>NUCLEOTIDE SEQUENCE</scope>
    <source>
        <strain evidence="5">PC1</strain>
    </source>
</reference>
<protein>
    <submittedName>
        <fullName evidence="5">Flagellar outer dynein arm-docking complex protein</fullName>
    </submittedName>
</protein>
<evidence type="ECO:0000259" key="4">
    <source>
        <dbReference type="Pfam" id="PF21773"/>
    </source>
</evidence>
<dbReference type="Pfam" id="PF21773">
    <property type="entry name" value="ODAD1_CC"/>
    <property type="match status" value="1"/>
</dbReference>
<proteinExistence type="predicted"/>
<dbReference type="InterPro" id="IPR049258">
    <property type="entry name" value="ODAD1_CC"/>
</dbReference>
<dbReference type="AlphaFoldDB" id="A0A146KJ75"/>
<keyword evidence="5" id="KW-0969">Cilium</keyword>
<evidence type="ECO:0000313" key="5">
    <source>
        <dbReference type="EMBL" id="JAP95319.1"/>
    </source>
</evidence>
<accession>A0A146KJ75</accession>
<organism evidence="5">
    <name type="scientific">Trepomonas sp. PC1</name>
    <dbReference type="NCBI Taxonomy" id="1076344"/>
    <lineage>
        <taxon>Eukaryota</taxon>
        <taxon>Metamonada</taxon>
        <taxon>Diplomonadida</taxon>
        <taxon>Hexamitidae</taxon>
        <taxon>Hexamitinae</taxon>
        <taxon>Trepomonas</taxon>
    </lineage>
</organism>
<evidence type="ECO:0000256" key="1">
    <source>
        <dbReference type="ARBA" id="ARBA00023054"/>
    </source>
</evidence>
<feature type="coiled-coil region" evidence="2">
    <location>
        <begin position="341"/>
        <end position="407"/>
    </location>
</feature>
<keyword evidence="5" id="KW-0966">Cell projection</keyword>
<dbReference type="EMBL" id="GDID01001287">
    <property type="protein sequence ID" value="JAP95319.1"/>
    <property type="molecule type" value="Transcribed_RNA"/>
</dbReference>
<keyword evidence="1 2" id="KW-0175">Coiled coil</keyword>
<sequence length="499" mass="59173">MPTLTVEEQALTDLSHQYRVMEQNKKRYVDKQQNELRIKKGTLDRLAKENAALRERVADQSHLAQTALSQHQQATLEAERRKQELDNQLQQEKEQIRQLEAKITQTQQTINQVRKQRAAAEQARPTAKSVEHKIQQLENALYLTTTKYNSILTDNSKLRDQITHLRREHLKFEKEHQQMLMLQEQKQAQMKEEMENARDNFRQREEMQKQIQMLQEQSLKEEQKFKEEMAKLERELEKDLKRRHQHLQTAEQQRQQQNEHVSQQKTKQIEDLNSTARLQTEVYQEQNYQEAFKQILTQNIYPEATKMYEEHGKELSEEIINLIIQKYIENEDKNFSLFNYANDLRAEVEKKEEELYKLKEELTQAKKKKEQTESGLKLEQQLLKDNMSQVEKEADKYQRECEDMQNNMVGVFSQIEKLAQVVQVQQQNVTSENVLAVLSEIETVVDVKVNRLLQFIKTKKVQNDLIKKFLFKEEGKQAIKSLAPAAAAIITELNRDPDM</sequence>
<gene>
    <name evidence="5" type="ORF">TPC1_11732</name>
</gene>
<evidence type="ECO:0000256" key="3">
    <source>
        <dbReference type="SAM" id="MobiDB-lite"/>
    </source>
</evidence>